<comment type="similarity">
    <text evidence="3">Belongs to the mannitol dehydrogenase family. UxuB subfamily.</text>
</comment>
<dbReference type="InterPro" id="IPR023027">
    <property type="entry name" value="Mannitol_DH_CS"/>
</dbReference>
<proteinExistence type="inferred from homology"/>
<dbReference type="Proteomes" id="UP000030380">
    <property type="component" value="Unassembled WGS sequence"/>
</dbReference>
<evidence type="ECO:0000313" key="7">
    <source>
        <dbReference type="Proteomes" id="UP000030380"/>
    </source>
</evidence>
<evidence type="ECO:0000256" key="1">
    <source>
        <dbReference type="ARBA" id="ARBA00023002"/>
    </source>
</evidence>
<dbReference type="SUPFAM" id="SSF51735">
    <property type="entry name" value="NAD(P)-binding Rossmann-fold domains"/>
    <property type="match status" value="1"/>
</dbReference>
<evidence type="ECO:0000256" key="2">
    <source>
        <dbReference type="ARBA" id="ARBA00023027"/>
    </source>
</evidence>
<keyword evidence="2" id="KW-0520">NAD</keyword>
<evidence type="ECO:0000259" key="5">
    <source>
        <dbReference type="Pfam" id="PF08125"/>
    </source>
</evidence>
<sequence>MNETQQMTYAKNSLQSKILHLGFGAFHRAHQALFADQLARISDSDWGYAEVNLIGGESLINLLKKQNLQYCVLEKGNGKSTARIINSVCEALHAQLDGVEAVLEKMAEPQIAIVSLTVTEKGYCTDLATGKLDLNNPLIQQDLAHPQQPVSAIGYIVEALRRRKIRNLEPFTVMSCDNVMENGHIAKSAVLGLAYQIDNALAQWIEQNVTFPCTMVDRIVPAATEETLQEIADILGYDDPCGIACEEFKQWVIEDNFVAGRPQWEWVGAELVQDVRPFEQMKLRMLNGSHSFLAYLGYLGGYQHISDTMQDPHYRRAALNLMLNEQAPTLSMPEGIDLRRYADLLIERFTNPSLKHRTWQIAMDGSQKLPPRLLESIAFHLENQTPFPLLALTVAGWIRYVSGTDENNQPIEVKDPMAEQFAAIYAKCGLNVAVVDELLKLENIFPADLAANPTFVAQVHMAYQTLLEQGARQAVAAYLVQE</sequence>
<dbReference type="Pfam" id="PF01232">
    <property type="entry name" value="Mannitol_dh"/>
    <property type="match status" value="1"/>
</dbReference>
<dbReference type="NCBIfam" id="NF011611">
    <property type="entry name" value="PRK15037.1"/>
    <property type="match status" value="1"/>
</dbReference>
<dbReference type="PANTHER" id="PTHR43362:SF1">
    <property type="entry name" value="MANNITOL DEHYDROGENASE 2-RELATED"/>
    <property type="match status" value="1"/>
</dbReference>
<dbReference type="Pfam" id="PF08125">
    <property type="entry name" value="Mannitol_dh_C"/>
    <property type="match status" value="1"/>
</dbReference>
<evidence type="ECO:0000256" key="3">
    <source>
        <dbReference type="ARBA" id="ARBA00061451"/>
    </source>
</evidence>
<dbReference type="Gene3D" id="1.10.1040.10">
    <property type="entry name" value="N-(1-d-carboxylethyl)-l-norvaline Dehydrogenase, domain 2"/>
    <property type="match status" value="1"/>
</dbReference>
<dbReference type="PROSITE" id="PS00974">
    <property type="entry name" value="MANNITOL_DHGENASE"/>
    <property type="match status" value="1"/>
</dbReference>
<dbReference type="PANTHER" id="PTHR43362">
    <property type="entry name" value="MANNITOL DEHYDROGENASE DSF1-RELATED"/>
    <property type="match status" value="1"/>
</dbReference>
<feature type="domain" description="Mannitol dehydrogenase C-terminal" evidence="5">
    <location>
        <begin position="274"/>
        <end position="466"/>
    </location>
</feature>
<protein>
    <submittedName>
        <fullName evidence="6">D-mannonate oxidoreductase</fullName>
    </submittedName>
</protein>
<feature type="domain" description="Mannitol dehydrogenase N-terminal" evidence="4">
    <location>
        <begin position="17"/>
        <end position="265"/>
    </location>
</feature>
<organism evidence="6 7">
    <name type="scientific">Chelonobacter oris</name>
    <dbReference type="NCBI Taxonomy" id="505317"/>
    <lineage>
        <taxon>Bacteria</taxon>
        <taxon>Pseudomonadati</taxon>
        <taxon>Pseudomonadota</taxon>
        <taxon>Gammaproteobacteria</taxon>
        <taxon>Pasteurellales</taxon>
        <taxon>Pasteurellaceae</taxon>
        <taxon>Chelonobacter</taxon>
    </lineage>
</organism>
<name>A0A0A3AJQ2_9PAST</name>
<dbReference type="OrthoDB" id="271711at2"/>
<dbReference type="InterPro" id="IPR013328">
    <property type="entry name" value="6PGD_dom2"/>
</dbReference>
<dbReference type="AlphaFoldDB" id="A0A0A3AJQ2"/>
<dbReference type="PRINTS" id="PR00084">
    <property type="entry name" value="MTLDHDRGNASE"/>
</dbReference>
<dbReference type="Gene3D" id="3.40.50.720">
    <property type="entry name" value="NAD(P)-binding Rossmann-like Domain"/>
    <property type="match status" value="1"/>
</dbReference>
<dbReference type="InterPro" id="IPR050988">
    <property type="entry name" value="Mannitol_DH/Oxidoreductase"/>
</dbReference>
<dbReference type="GO" id="GO:0019594">
    <property type="term" value="P:mannitol metabolic process"/>
    <property type="evidence" value="ECO:0007669"/>
    <property type="project" value="InterPro"/>
</dbReference>
<gene>
    <name evidence="6" type="ORF">OA57_11090</name>
</gene>
<dbReference type="RefSeq" id="WP_034617813.1">
    <property type="nucleotide sequence ID" value="NZ_JSUM01000017.1"/>
</dbReference>
<reference evidence="6 7" key="1">
    <citation type="submission" date="2014-11" db="EMBL/GenBank/DDBJ databases">
        <title>Draft genome sequence of Chelonobacter oris 1662T, associated with respiratory disease in Hermann's Tortoises.</title>
        <authorList>
            <person name="Kudirkiene E."/>
            <person name="Hansen M.J."/>
            <person name="Bojesen A.M."/>
        </authorList>
    </citation>
    <scope>NUCLEOTIDE SEQUENCE [LARGE SCALE GENOMIC DNA]</scope>
    <source>
        <strain evidence="6 7">1662</strain>
    </source>
</reference>
<evidence type="ECO:0000259" key="4">
    <source>
        <dbReference type="Pfam" id="PF01232"/>
    </source>
</evidence>
<keyword evidence="7" id="KW-1185">Reference proteome</keyword>
<accession>A0A0A3AJQ2</accession>
<dbReference type="FunFam" id="3.40.50.720:FF:000129">
    <property type="entry name" value="D-mannonate oxidoreductase"/>
    <property type="match status" value="1"/>
</dbReference>
<keyword evidence="1" id="KW-0560">Oxidoreductase</keyword>
<dbReference type="EMBL" id="JSUM01000017">
    <property type="protein sequence ID" value="KGQ69551.1"/>
    <property type="molecule type" value="Genomic_DNA"/>
</dbReference>
<dbReference type="GO" id="GO:0016616">
    <property type="term" value="F:oxidoreductase activity, acting on the CH-OH group of donors, NAD or NADP as acceptor"/>
    <property type="evidence" value="ECO:0007669"/>
    <property type="project" value="TreeGrafter"/>
</dbReference>
<dbReference type="InterPro" id="IPR013118">
    <property type="entry name" value="Mannitol_DH_C"/>
</dbReference>
<dbReference type="InterPro" id="IPR008927">
    <property type="entry name" value="6-PGluconate_DH-like_C_sf"/>
</dbReference>
<dbReference type="InterPro" id="IPR013131">
    <property type="entry name" value="Mannitol_DH_N"/>
</dbReference>
<dbReference type="InterPro" id="IPR036291">
    <property type="entry name" value="NAD(P)-bd_dom_sf"/>
</dbReference>
<evidence type="ECO:0000313" key="6">
    <source>
        <dbReference type="EMBL" id="KGQ69551.1"/>
    </source>
</evidence>
<dbReference type="InterPro" id="IPR000669">
    <property type="entry name" value="Mannitol_DH"/>
</dbReference>
<dbReference type="STRING" id="505317.OA57_11090"/>
<comment type="caution">
    <text evidence="6">The sequence shown here is derived from an EMBL/GenBank/DDBJ whole genome shotgun (WGS) entry which is preliminary data.</text>
</comment>
<dbReference type="SUPFAM" id="SSF48179">
    <property type="entry name" value="6-phosphogluconate dehydrogenase C-terminal domain-like"/>
    <property type="match status" value="1"/>
</dbReference>